<comment type="similarity">
    <text evidence="1">Belongs to the DNase II family.</text>
</comment>
<feature type="region of interest" description="Disordered" evidence="3">
    <location>
        <begin position="359"/>
        <end position="407"/>
    </location>
</feature>
<evidence type="ECO:0000256" key="3">
    <source>
        <dbReference type="SAM" id="MobiDB-lite"/>
    </source>
</evidence>
<dbReference type="Proteomes" id="UP000285624">
    <property type="component" value="Unassembled WGS sequence"/>
</dbReference>
<keyword evidence="2" id="KW-0378">Hydrolase</keyword>
<accession>A0A3R7GWN2</accession>
<evidence type="ECO:0000313" key="5">
    <source>
        <dbReference type="EMBL" id="RLN83994.1"/>
    </source>
</evidence>
<evidence type="ECO:0000313" key="7">
    <source>
        <dbReference type="Proteomes" id="UP000285883"/>
    </source>
</evidence>
<keyword evidence="6" id="KW-1185">Reference proteome</keyword>
<dbReference type="PANTHER" id="PTHR10858">
    <property type="entry name" value="DEOXYRIBONUCLEASE II"/>
    <property type="match status" value="1"/>
</dbReference>
<proteinExistence type="inferred from homology"/>
<dbReference type="InterPro" id="IPR004947">
    <property type="entry name" value="DNase_II"/>
</dbReference>
<evidence type="ECO:0000256" key="1">
    <source>
        <dbReference type="ARBA" id="ARBA00007527"/>
    </source>
</evidence>
<evidence type="ECO:0000313" key="6">
    <source>
        <dbReference type="Proteomes" id="UP000285624"/>
    </source>
</evidence>
<dbReference type="Proteomes" id="UP000285883">
    <property type="component" value="Unassembled WGS sequence"/>
</dbReference>
<dbReference type="Pfam" id="PF03265">
    <property type="entry name" value="DNase_II"/>
    <property type="match status" value="1"/>
</dbReference>
<dbReference type="GO" id="GO:0004531">
    <property type="term" value="F:deoxyribonuclease II activity"/>
    <property type="evidence" value="ECO:0007669"/>
    <property type="project" value="InterPro"/>
</dbReference>
<protein>
    <submittedName>
        <fullName evidence="4">Uncharacterized protein</fullName>
    </submittedName>
</protein>
<feature type="region of interest" description="Disordered" evidence="3">
    <location>
        <begin position="36"/>
        <end position="59"/>
    </location>
</feature>
<feature type="compositionally biased region" description="Low complexity" evidence="3">
    <location>
        <begin position="359"/>
        <end position="376"/>
    </location>
</feature>
<dbReference type="EMBL" id="MAYM02000141">
    <property type="protein sequence ID" value="RLN45672.1"/>
    <property type="molecule type" value="Genomic_DNA"/>
</dbReference>
<comment type="caution">
    <text evidence="4">The sequence shown here is derived from an EMBL/GenBank/DDBJ whole genome shotgun (WGS) entry which is preliminary data.</text>
</comment>
<feature type="region of interest" description="Disordered" evidence="3">
    <location>
        <begin position="257"/>
        <end position="287"/>
    </location>
</feature>
<dbReference type="EMBL" id="MBDN02000024">
    <property type="protein sequence ID" value="RLN83994.1"/>
    <property type="molecule type" value="Genomic_DNA"/>
</dbReference>
<organism evidence="4 7">
    <name type="scientific">Phytophthora kernoviae</name>
    <dbReference type="NCBI Taxonomy" id="325452"/>
    <lineage>
        <taxon>Eukaryota</taxon>
        <taxon>Sar</taxon>
        <taxon>Stramenopiles</taxon>
        <taxon>Oomycota</taxon>
        <taxon>Peronosporomycetes</taxon>
        <taxon>Peronosporales</taxon>
        <taxon>Peronosporaceae</taxon>
        <taxon>Phytophthora</taxon>
    </lineage>
</organism>
<evidence type="ECO:0000256" key="2">
    <source>
        <dbReference type="ARBA" id="ARBA00022801"/>
    </source>
</evidence>
<sequence length="1030" mass="113698">MYNPMPGSTMLPLPGHSFPPLLDAHSAVTKKEVDSYPQTPAYGDVTGSRGPANAAGPAQEAMIKVKTPLKLKYWRNGRRNLQCFPSCKVFGDYSAIKIEDLKQHDFMWGKCRGSLVTEVTLNSNVTFDDLVLLGRVHSLENIPVAFEEAVIRECMLGRTVEPDEMDTMKDQWITGERLPDFVQQDTNVACFEFKPKVWKYTEDMAQGKCKRRNVKYYVQFEAFVQVMAGDRRYYACIGSGMSTSFEVGSSRVLARQKRKAASSAPDAAKKAAQADVSTLQPAQTQQLMSPNANPPIMHNMMATHPMSNQMYAPPAFHHDSQNRGLPPTFPHPQVMMTQLPPQQQQMQQEMHYSMSPQQNQLLQQQVPQQHQQLQLPAQPPQPQTSVGEKRKMSSERPAFPTDRPNKMLKPMSGVPQTLLQAALLLVLARVTQGSSIRALDGLGQPVAWWAVLKLPAHVQQSPDSTVVIPTPCDCPPPDCSNVATADWPALEARASGLCYLYADARHPEFRHFRDLDYGCLGQGGNDPVSHTLKQKDADNNDLSPYWALFNDQLNGIAAAFRPNQIESDASEFMFNQSGIDLDQLQLRNSDSDLKDDRRVCGGGDLFSAHAKGAVAFEKDGSGGFFLQTSTPNFPDPTLNESFVRLGCQMDNNVHFAQHMLALSLEDNEMRELGEKLQLARLCSGNFFRNESLHDLLASASLYADGPNQENTSASAFYRALLDPELPEQKSSDPMKNEFRLKLSQLADSKDRDTTKVARRQIHKSAVFEPLAEGQRLYDLVTDIDGEPFNDVGSQDDNSEVLVLVKGPRAAVPPWALVAEALDSDLSVASWWDGSYGIPTICAGDVFTNTPNEFCLNSPPTGVRLNEDGSAPYNIENLLQATWQMSDGGSNLTWQLVGGRVSDGNHAKWGITTPRSGHVNASSAFVTFGDLNMEGFPCSKTCNGSQAGRGGSFFSLMQPSLHQSLATSVISRACKCSSPPDFIGLVQNGPDFSTFEELRMCHRGCRKKLEKNLTPDQLPTLSGNASSFWSK</sequence>
<reference evidence="6 7" key="1">
    <citation type="submission" date="2018-07" db="EMBL/GenBank/DDBJ databases">
        <title>Genome sequencing of oomycete isolates from Chile give support for New Zealand origin for Phytophthora kernoviae and make available the first Nothophytophthora sp. genome.</title>
        <authorList>
            <person name="Studholme D.J."/>
            <person name="Sanfuentes E."/>
            <person name="Panda P."/>
            <person name="Hill R."/>
            <person name="Sambles C."/>
            <person name="Grant M."/>
            <person name="Williams N.M."/>
            <person name="Mcdougal R.L."/>
        </authorList>
    </citation>
    <scope>NUCLEOTIDE SEQUENCE [LARGE SCALE GENOMIC DNA]</scope>
    <source>
        <strain evidence="4">Chile2</strain>
        <strain evidence="5">Chile4</strain>
    </source>
</reference>
<name>A0A3R7GWN2_9STRA</name>
<dbReference type="PANTHER" id="PTHR10858:SF23">
    <property type="entry name" value="DEOXYRIBONUCLEASE II"/>
    <property type="match status" value="1"/>
</dbReference>
<feature type="compositionally biased region" description="Low complexity" evidence="3">
    <location>
        <begin position="261"/>
        <end position="275"/>
    </location>
</feature>
<gene>
    <name evidence="4" type="ORF">BBI17_001399</name>
    <name evidence="5" type="ORF">BBO99_00001629</name>
</gene>
<feature type="compositionally biased region" description="Polar residues" evidence="3">
    <location>
        <begin position="276"/>
        <end position="287"/>
    </location>
</feature>
<dbReference type="STRING" id="325452.A0A3R7GWN2"/>
<evidence type="ECO:0000313" key="4">
    <source>
        <dbReference type="EMBL" id="RLN45672.1"/>
    </source>
</evidence>
<dbReference type="AlphaFoldDB" id="A0A3R7GWN2"/>